<evidence type="ECO:0000313" key="1">
    <source>
        <dbReference type="EMBL" id="KIM75063.1"/>
    </source>
</evidence>
<dbReference type="EMBL" id="KN833051">
    <property type="protein sequence ID" value="KIM75063.1"/>
    <property type="molecule type" value="Genomic_DNA"/>
</dbReference>
<reference evidence="1 2" key="1">
    <citation type="submission" date="2014-04" db="EMBL/GenBank/DDBJ databases">
        <authorList>
            <consortium name="DOE Joint Genome Institute"/>
            <person name="Kuo A."/>
            <person name="Tarkka M."/>
            <person name="Buscot F."/>
            <person name="Kohler A."/>
            <person name="Nagy L.G."/>
            <person name="Floudas D."/>
            <person name="Copeland A."/>
            <person name="Barry K.W."/>
            <person name="Cichocki N."/>
            <person name="Veneault-Fourrey C."/>
            <person name="LaButti K."/>
            <person name="Lindquist E.A."/>
            <person name="Lipzen A."/>
            <person name="Lundell T."/>
            <person name="Morin E."/>
            <person name="Murat C."/>
            <person name="Sun H."/>
            <person name="Tunlid A."/>
            <person name="Henrissat B."/>
            <person name="Grigoriev I.V."/>
            <person name="Hibbett D.S."/>
            <person name="Martin F."/>
            <person name="Nordberg H.P."/>
            <person name="Cantor M.N."/>
            <person name="Hua S.X."/>
        </authorList>
    </citation>
    <scope>NUCLEOTIDE SEQUENCE [LARGE SCALE GENOMIC DNA]</scope>
    <source>
        <strain evidence="1 2">F 1598</strain>
    </source>
</reference>
<keyword evidence="2" id="KW-1185">Reference proteome</keyword>
<accession>A0A0C3AMD7</accession>
<dbReference type="AlphaFoldDB" id="A0A0C3AMD7"/>
<protein>
    <submittedName>
        <fullName evidence="1">Uncharacterized protein</fullName>
    </submittedName>
</protein>
<dbReference type="HOGENOM" id="CLU_748239_0_0_1"/>
<name>A0A0C3AMD7_PILCF</name>
<evidence type="ECO:0000313" key="2">
    <source>
        <dbReference type="Proteomes" id="UP000054166"/>
    </source>
</evidence>
<sequence>MSEPSFSLEQLSTAVRGLSATVNKQGITITQLQAQNGLSFPVVSQIYKSHLVKVASCLIFWSLRHCFRHYVTPETITLLDALVEVLIDRWRYSRGDAERRAMLLSMPGPHCGEEIVMLKEARALRSGGCTPPHLYGQTPHNTIDGMNSSTLDWLLQEYSTIITCQNNVAHKTTPKKLSTFIKLLSVEDTTFYASIFKFVFEFPHTEIDVQTPDKQNQLVTNSSSYDTIYSLDPNLMEAEPTIVNGVEVGGDSSKKDDVKRDAGFKLVMVVKVAPLFVFLLVQWGVCVVWPVREEPTFGRLKAGDGGCMWVHTKMQFHQLNDWVTELDGAKDHFCWVSWVAGASDDRMARVNGGASIWVFNSLIYSAGRME</sequence>
<organism evidence="1 2">
    <name type="scientific">Piloderma croceum (strain F 1598)</name>
    <dbReference type="NCBI Taxonomy" id="765440"/>
    <lineage>
        <taxon>Eukaryota</taxon>
        <taxon>Fungi</taxon>
        <taxon>Dikarya</taxon>
        <taxon>Basidiomycota</taxon>
        <taxon>Agaricomycotina</taxon>
        <taxon>Agaricomycetes</taxon>
        <taxon>Agaricomycetidae</taxon>
        <taxon>Atheliales</taxon>
        <taxon>Atheliaceae</taxon>
        <taxon>Piloderma</taxon>
    </lineage>
</organism>
<dbReference type="Proteomes" id="UP000054166">
    <property type="component" value="Unassembled WGS sequence"/>
</dbReference>
<gene>
    <name evidence="1" type="ORF">PILCRDRAFT_92272</name>
</gene>
<dbReference type="InParanoid" id="A0A0C3AMD7"/>
<reference evidence="2" key="2">
    <citation type="submission" date="2015-01" db="EMBL/GenBank/DDBJ databases">
        <title>Evolutionary Origins and Diversification of the Mycorrhizal Mutualists.</title>
        <authorList>
            <consortium name="DOE Joint Genome Institute"/>
            <consortium name="Mycorrhizal Genomics Consortium"/>
            <person name="Kohler A."/>
            <person name="Kuo A."/>
            <person name="Nagy L.G."/>
            <person name="Floudas D."/>
            <person name="Copeland A."/>
            <person name="Barry K.W."/>
            <person name="Cichocki N."/>
            <person name="Veneault-Fourrey C."/>
            <person name="LaButti K."/>
            <person name="Lindquist E.A."/>
            <person name="Lipzen A."/>
            <person name="Lundell T."/>
            <person name="Morin E."/>
            <person name="Murat C."/>
            <person name="Riley R."/>
            <person name="Ohm R."/>
            <person name="Sun H."/>
            <person name="Tunlid A."/>
            <person name="Henrissat B."/>
            <person name="Grigoriev I.V."/>
            <person name="Hibbett D.S."/>
            <person name="Martin F."/>
        </authorList>
    </citation>
    <scope>NUCLEOTIDE SEQUENCE [LARGE SCALE GENOMIC DNA]</scope>
    <source>
        <strain evidence="2">F 1598</strain>
    </source>
</reference>
<proteinExistence type="predicted"/>